<keyword evidence="1" id="KW-0812">Transmembrane</keyword>
<sequence length="241" mass="28031">MENNTEFNLKEKIHNWKKALSNNPSVTEADVDELESHLLDLIDDLKAKDLDNEEAFWVAKKRLGSSQEWEEDYQKANNAVLQIKKSLIILAGILIYFLSFYFLKFSSKLLLISLLALKIDSHTSIKIVLSYLTGAHFFYLLFASSIYFREKKTVAFIERIKMKPRDILYLLITTIGFGIIDTCLLPISKKLIRASGPIGNQFYDINFYFNYSFPLIICLSFFFLHMKYFKQTKSTIERGSK</sequence>
<reference evidence="2 3" key="1">
    <citation type="submission" date="2016-10" db="EMBL/GenBank/DDBJ databases">
        <authorList>
            <person name="de Groot N.N."/>
        </authorList>
    </citation>
    <scope>NUCLEOTIDE SEQUENCE [LARGE SCALE GENOMIC DNA]</scope>
    <source>
        <strain evidence="2 3">CGMCC 1.9156</strain>
    </source>
</reference>
<name>A0A1I2D3N6_9BACT</name>
<protein>
    <submittedName>
        <fullName evidence="2">Uncharacterized protein</fullName>
    </submittedName>
</protein>
<evidence type="ECO:0000256" key="1">
    <source>
        <dbReference type="SAM" id="Phobius"/>
    </source>
</evidence>
<gene>
    <name evidence="2" type="ORF">SAMN05216283_101907</name>
</gene>
<feature type="transmembrane region" description="Helical" evidence="1">
    <location>
        <begin position="207"/>
        <end position="224"/>
    </location>
</feature>
<dbReference type="RefSeq" id="WP_093918605.1">
    <property type="nucleotide sequence ID" value="NZ_FONW01000001.1"/>
</dbReference>
<evidence type="ECO:0000313" key="3">
    <source>
        <dbReference type="Proteomes" id="UP000198964"/>
    </source>
</evidence>
<dbReference type="STRING" id="655355.SAMN05216283_101907"/>
<feature type="transmembrane region" description="Helical" evidence="1">
    <location>
        <begin position="127"/>
        <end position="148"/>
    </location>
</feature>
<accession>A0A1I2D3N6</accession>
<keyword evidence="1" id="KW-1133">Transmembrane helix</keyword>
<dbReference type="InterPro" id="IPR047928">
    <property type="entry name" value="Perm_prefix_1"/>
</dbReference>
<feature type="transmembrane region" description="Helical" evidence="1">
    <location>
        <begin position="87"/>
        <end position="107"/>
    </location>
</feature>
<organism evidence="2 3">
    <name type="scientific">Sunxiuqinia elliptica</name>
    <dbReference type="NCBI Taxonomy" id="655355"/>
    <lineage>
        <taxon>Bacteria</taxon>
        <taxon>Pseudomonadati</taxon>
        <taxon>Bacteroidota</taxon>
        <taxon>Bacteroidia</taxon>
        <taxon>Marinilabiliales</taxon>
        <taxon>Prolixibacteraceae</taxon>
        <taxon>Sunxiuqinia</taxon>
    </lineage>
</organism>
<feature type="transmembrane region" description="Helical" evidence="1">
    <location>
        <begin position="168"/>
        <end position="187"/>
    </location>
</feature>
<evidence type="ECO:0000313" key="2">
    <source>
        <dbReference type="EMBL" id="SFE74590.1"/>
    </source>
</evidence>
<keyword evidence="1" id="KW-0472">Membrane</keyword>
<dbReference type="EMBL" id="FONW01000001">
    <property type="protein sequence ID" value="SFE74590.1"/>
    <property type="molecule type" value="Genomic_DNA"/>
</dbReference>
<proteinExistence type="predicted"/>
<dbReference type="AlphaFoldDB" id="A0A1I2D3N6"/>
<keyword evidence="3" id="KW-1185">Reference proteome</keyword>
<dbReference type="Proteomes" id="UP000198964">
    <property type="component" value="Unassembled WGS sequence"/>
</dbReference>
<dbReference type="NCBIfam" id="NF038403">
    <property type="entry name" value="perm_prefix_1"/>
    <property type="match status" value="1"/>
</dbReference>